<gene>
    <name evidence="1" type="ORF">LSH36_353g09058</name>
</gene>
<dbReference type="Gene3D" id="1.25.40.10">
    <property type="entry name" value="Tetratricopeptide repeat domain"/>
    <property type="match status" value="1"/>
</dbReference>
<dbReference type="Proteomes" id="UP001208570">
    <property type="component" value="Unassembled WGS sequence"/>
</dbReference>
<evidence type="ECO:0000313" key="2">
    <source>
        <dbReference type="Proteomes" id="UP001208570"/>
    </source>
</evidence>
<evidence type="ECO:0000313" key="1">
    <source>
        <dbReference type="EMBL" id="KAK2151746.1"/>
    </source>
</evidence>
<organism evidence="1 2">
    <name type="scientific">Paralvinella palmiformis</name>
    <dbReference type="NCBI Taxonomy" id="53620"/>
    <lineage>
        <taxon>Eukaryota</taxon>
        <taxon>Metazoa</taxon>
        <taxon>Spiralia</taxon>
        <taxon>Lophotrochozoa</taxon>
        <taxon>Annelida</taxon>
        <taxon>Polychaeta</taxon>
        <taxon>Sedentaria</taxon>
        <taxon>Canalipalpata</taxon>
        <taxon>Terebellida</taxon>
        <taxon>Terebelliformia</taxon>
        <taxon>Alvinellidae</taxon>
        <taxon>Paralvinella</taxon>
    </lineage>
</organism>
<accession>A0AAD9JFM0</accession>
<dbReference type="AlphaFoldDB" id="A0AAD9JFM0"/>
<dbReference type="InterPro" id="IPR011990">
    <property type="entry name" value="TPR-like_helical_dom_sf"/>
</dbReference>
<name>A0AAD9JFM0_9ANNE</name>
<reference evidence="1" key="1">
    <citation type="journal article" date="2023" name="Mol. Biol. Evol.">
        <title>Third-Generation Sequencing Reveals the Adaptive Role of the Epigenome in Three Deep-Sea Polychaetes.</title>
        <authorList>
            <person name="Perez M."/>
            <person name="Aroh O."/>
            <person name="Sun Y."/>
            <person name="Lan Y."/>
            <person name="Juniper S.K."/>
            <person name="Young C.R."/>
            <person name="Angers B."/>
            <person name="Qian P.Y."/>
        </authorList>
    </citation>
    <scope>NUCLEOTIDE SEQUENCE</scope>
    <source>
        <strain evidence="1">P08H-3</strain>
    </source>
</reference>
<keyword evidence="2" id="KW-1185">Reference proteome</keyword>
<sequence>MSQSDSERWREHGNQCYEKVSKKFSTDDDQQELFEDALRCYKKALEHAVEDEDTNDKISALKNMAMTEWKLANIDNNGENYFPSSLEHFHLAYELGKETKQSVWKKNMEENMTKCLDDAMKYMAMLTNVDRSITFSQKIEASIEDSTIKVKCSKDLAAILYKKAVDASESGDFKKAMYLLKECYMPLEKLKDLHISDEVESLSDKIQLEKKMVEARICIQTGKKLLDEAIEGKTNEEPMTEATLFGAIDAFQEAMQIVGESHLDIEAECMSYTGRVYGEVLDQTNTAKDYFMRSIHLCESMTSQSFILQNWYRRCTQFLERSQQQTVEKEEKSRHEFVKKELEKEMKLLKEGRAKYNKDICGLMCYISKTFPLKGSQYTLPKIEELKDKSMKELKSICRKMIVNYSSDKQKIKEKKLKVLNEEITMVLNRIMETLKSMD</sequence>
<dbReference type="EMBL" id="JAODUP010000353">
    <property type="protein sequence ID" value="KAK2151746.1"/>
    <property type="molecule type" value="Genomic_DNA"/>
</dbReference>
<comment type="caution">
    <text evidence="1">The sequence shown here is derived from an EMBL/GenBank/DDBJ whole genome shotgun (WGS) entry which is preliminary data.</text>
</comment>
<proteinExistence type="predicted"/>
<protein>
    <submittedName>
        <fullName evidence="1">Uncharacterized protein</fullName>
    </submittedName>
</protein>